<proteinExistence type="predicted"/>
<dbReference type="EMBL" id="BAABGU010000002">
    <property type="protein sequence ID" value="GAA4562611.1"/>
    <property type="molecule type" value="Genomic_DNA"/>
</dbReference>
<keyword evidence="2" id="KW-1185">Reference proteome</keyword>
<reference evidence="2" key="1">
    <citation type="journal article" date="2019" name="Int. J. Syst. Evol. Microbiol.">
        <title>The Global Catalogue of Microorganisms (GCM) 10K type strain sequencing project: providing services to taxonomists for standard genome sequencing and annotation.</title>
        <authorList>
            <consortium name="The Broad Institute Genomics Platform"/>
            <consortium name="The Broad Institute Genome Sequencing Center for Infectious Disease"/>
            <person name="Wu L."/>
            <person name="Ma J."/>
        </authorList>
    </citation>
    <scope>NUCLEOTIDE SEQUENCE [LARGE SCALE GENOMIC DNA]</scope>
    <source>
        <strain evidence="2">JCM 3175</strain>
    </source>
</reference>
<sequence>MAGAGPELAGVRVGRFPHLARTPRPPGRVIAMVAVSAPRSAPTAPSVPRGYVEYLHDRLLEAEASLTAMTEKYERTKARFDRCYARHGITPEADIVNYINAKGMNPELKFWYAKVEHFQREVTAYGAALTGLDAARRMLGDAGYRVPEYGSGRNNRRALNRAG</sequence>
<comment type="caution">
    <text evidence="1">The sequence shown here is derived from an EMBL/GenBank/DDBJ whole genome shotgun (WGS) entry which is preliminary data.</text>
</comment>
<organism evidence="1 2">
    <name type="scientific">Micromonospora coerulea</name>
    <dbReference type="NCBI Taxonomy" id="47856"/>
    <lineage>
        <taxon>Bacteria</taxon>
        <taxon>Bacillati</taxon>
        <taxon>Actinomycetota</taxon>
        <taxon>Actinomycetes</taxon>
        <taxon>Micromonosporales</taxon>
        <taxon>Micromonosporaceae</taxon>
        <taxon>Micromonospora</taxon>
    </lineage>
</organism>
<dbReference type="Proteomes" id="UP001500307">
    <property type="component" value="Unassembled WGS sequence"/>
</dbReference>
<name>A0ABP8S7E1_9ACTN</name>
<evidence type="ECO:0000313" key="2">
    <source>
        <dbReference type="Proteomes" id="UP001500307"/>
    </source>
</evidence>
<accession>A0ABP8S7E1</accession>
<protein>
    <submittedName>
        <fullName evidence="1">Uncharacterized protein</fullName>
    </submittedName>
</protein>
<gene>
    <name evidence="1" type="ORF">GCM10023176_04610</name>
</gene>
<evidence type="ECO:0000313" key="1">
    <source>
        <dbReference type="EMBL" id="GAA4562611.1"/>
    </source>
</evidence>